<dbReference type="AlphaFoldDB" id="A0A2T0T1Z2"/>
<evidence type="ECO:0000256" key="1">
    <source>
        <dbReference type="ARBA" id="ARBA00010617"/>
    </source>
</evidence>
<name>A0A2T0T1Z2_9PSEU</name>
<dbReference type="PANTHER" id="PTHR46696:SF1">
    <property type="entry name" value="CYTOCHROME P450 YJIB-RELATED"/>
    <property type="match status" value="1"/>
</dbReference>
<dbReference type="RefSeq" id="WP_106189587.1">
    <property type="nucleotide sequence ID" value="NZ_PVTF01000007.1"/>
</dbReference>
<dbReference type="InterPro" id="IPR002397">
    <property type="entry name" value="Cyt_P450_B"/>
</dbReference>
<comment type="similarity">
    <text evidence="1 2">Belongs to the cytochrome P450 family.</text>
</comment>
<dbReference type="Proteomes" id="UP000239494">
    <property type="component" value="Unassembled WGS sequence"/>
</dbReference>
<comment type="caution">
    <text evidence="4">The sequence shown here is derived from an EMBL/GenBank/DDBJ whole genome shotgun (WGS) entry which is preliminary data.</text>
</comment>
<accession>A0A2T0T1Z2</accession>
<keyword evidence="5" id="KW-1185">Reference proteome</keyword>
<dbReference type="PANTHER" id="PTHR46696">
    <property type="entry name" value="P450, PUTATIVE (EUROFUNG)-RELATED"/>
    <property type="match status" value="1"/>
</dbReference>
<keyword evidence="2" id="KW-0503">Monooxygenase</keyword>
<evidence type="ECO:0000256" key="3">
    <source>
        <dbReference type="SAM" id="MobiDB-lite"/>
    </source>
</evidence>
<dbReference type="InterPro" id="IPR001128">
    <property type="entry name" value="Cyt_P450"/>
</dbReference>
<organism evidence="4 5">
    <name type="scientific">Umezawaea tangerina</name>
    <dbReference type="NCBI Taxonomy" id="84725"/>
    <lineage>
        <taxon>Bacteria</taxon>
        <taxon>Bacillati</taxon>
        <taxon>Actinomycetota</taxon>
        <taxon>Actinomycetes</taxon>
        <taxon>Pseudonocardiales</taxon>
        <taxon>Pseudonocardiaceae</taxon>
        <taxon>Umezawaea</taxon>
    </lineage>
</organism>
<dbReference type="SUPFAM" id="SSF48264">
    <property type="entry name" value="Cytochrome P450"/>
    <property type="match status" value="1"/>
</dbReference>
<dbReference type="InterPro" id="IPR017972">
    <property type="entry name" value="Cyt_P450_CS"/>
</dbReference>
<dbReference type="GO" id="GO:0005506">
    <property type="term" value="F:iron ion binding"/>
    <property type="evidence" value="ECO:0007669"/>
    <property type="project" value="InterPro"/>
</dbReference>
<protein>
    <submittedName>
        <fullName evidence="4">Cytochrome P450</fullName>
    </submittedName>
</protein>
<dbReference type="GO" id="GO:0004497">
    <property type="term" value="F:monooxygenase activity"/>
    <property type="evidence" value="ECO:0007669"/>
    <property type="project" value="UniProtKB-KW"/>
</dbReference>
<dbReference type="Gene3D" id="1.10.630.10">
    <property type="entry name" value="Cytochrome P450"/>
    <property type="match status" value="1"/>
</dbReference>
<dbReference type="Pfam" id="PF00067">
    <property type="entry name" value="p450"/>
    <property type="match status" value="1"/>
</dbReference>
<dbReference type="PRINTS" id="PR00359">
    <property type="entry name" value="BP450"/>
</dbReference>
<gene>
    <name evidence="4" type="ORF">CLV43_107256</name>
</gene>
<dbReference type="EMBL" id="PVTF01000007">
    <property type="protein sequence ID" value="PRY39669.1"/>
    <property type="molecule type" value="Genomic_DNA"/>
</dbReference>
<reference evidence="4 5" key="1">
    <citation type="submission" date="2018-03" db="EMBL/GenBank/DDBJ databases">
        <title>Genomic Encyclopedia of Archaeal and Bacterial Type Strains, Phase II (KMG-II): from individual species to whole genera.</title>
        <authorList>
            <person name="Goeker M."/>
        </authorList>
    </citation>
    <scope>NUCLEOTIDE SEQUENCE [LARGE SCALE GENOMIC DNA]</scope>
    <source>
        <strain evidence="4 5">DSM 44720</strain>
    </source>
</reference>
<keyword evidence="2" id="KW-0479">Metal-binding</keyword>
<evidence type="ECO:0000313" key="5">
    <source>
        <dbReference type="Proteomes" id="UP000239494"/>
    </source>
</evidence>
<sequence>MRVRELTPGGLDFADEAFQTDPWPLYDWYREHEPVSWSEGMKSYFVFGYRHVRHVLTSPEFTAYHPFRRSRAAFGPSTLDSEGPDHARMREALNGPFRPRQVAGYGGAIVEPVVDRLLDDVLARGTDDWVDEFAWRLPTRVACRVLGIDESEDSTVYDLMRPLILFVDHAPVAFATAVEHRDRLRAYLRGVVRDGVAPDRMLARLTADDTLTESEAIDNAILLLAAATETTCSATINLIARVAGQPGLFDAVRADPASIPAVVTETLRHEPPLHVTLRYAAHDVALAGVDIPKGASMQVCIASANRDPEVYPDPGTWDPTRDRRTFLTFGLGRHHCLGMGLAQLELESVLRGLTRRLDGLWTTAPDDPTPRGRTFRSVPGLRLGHR</sequence>
<dbReference type="GO" id="GO:0016705">
    <property type="term" value="F:oxidoreductase activity, acting on paired donors, with incorporation or reduction of molecular oxygen"/>
    <property type="evidence" value="ECO:0007669"/>
    <property type="project" value="InterPro"/>
</dbReference>
<proteinExistence type="inferred from homology"/>
<feature type="region of interest" description="Disordered" evidence="3">
    <location>
        <begin position="364"/>
        <end position="386"/>
    </location>
</feature>
<keyword evidence="2" id="KW-0560">Oxidoreductase</keyword>
<dbReference type="PRINTS" id="PR00385">
    <property type="entry name" value="P450"/>
</dbReference>
<dbReference type="InterPro" id="IPR036396">
    <property type="entry name" value="Cyt_P450_sf"/>
</dbReference>
<dbReference type="OrthoDB" id="4168525at2"/>
<evidence type="ECO:0000256" key="2">
    <source>
        <dbReference type="RuleBase" id="RU000461"/>
    </source>
</evidence>
<keyword evidence="2" id="KW-0408">Iron</keyword>
<dbReference type="GO" id="GO:0020037">
    <property type="term" value="F:heme binding"/>
    <property type="evidence" value="ECO:0007669"/>
    <property type="project" value="InterPro"/>
</dbReference>
<evidence type="ECO:0000313" key="4">
    <source>
        <dbReference type="EMBL" id="PRY39669.1"/>
    </source>
</evidence>
<dbReference type="PROSITE" id="PS00086">
    <property type="entry name" value="CYTOCHROME_P450"/>
    <property type="match status" value="1"/>
</dbReference>
<keyword evidence="2" id="KW-0349">Heme</keyword>